<dbReference type="SUPFAM" id="SSF141371">
    <property type="entry name" value="PilZ domain-like"/>
    <property type="match status" value="1"/>
</dbReference>
<dbReference type="Pfam" id="PF07238">
    <property type="entry name" value="PilZ"/>
    <property type="match status" value="1"/>
</dbReference>
<dbReference type="EMBL" id="CP136336">
    <property type="protein sequence ID" value="WOB09811.1"/>
    <property type="molecule type" value="Genomic_DNA"/>
</dbReference>
<feature type="domain" description="PilZ" evidence="5">
    <location>
        <begin position="153"/>
        <end position="241"/>
    </location>
</feature>
<dbReference type="Gene3D" id="2.30.110.10">
    <property type="entry name" value="Electron Transport, Fmn-binding Protein, Chain A"/>
    <property type="match status" value="1"/>
</dbReference>
<dbReference type="HAMAP" id="MF_01457">
    <property type="entry name" value="YcgR"/>
    <property type="match status" value="1"/>
</dbReference>
<dbReference type="InterPro" id="IPR012349">
    <property type="entry name" value="Split_barrel_FMN-bd"/>
</dbReference>
<keyword evidence="1 4" id="KW-0973">c-di-GMP</keyword>
<dbReference type="Pfam" id="PF07317">
    <property type="entry name" value="PilZN"/>
    <property type="match status" value="1"/>
</dbReference>
<dbReference type="RefSeq" id="WP_316702684.1">
    <property type="nucleotide sequence ID" value="NZ_CP136336.1"/>
</dbReference>
<proteinExistence type="inferred from homology"/>
<comment type="subunit">
    <text evidence="4">Monomer. Interacts with the flagellar basal bodies.</text>
</comment>
<dbReference type="InterPro" id="IPR009875">
    <property type="entry name" value="PilZ_domain"/>
</dbReference>
<dbReference type="InterPro" id="IPR023787">
    <property type="entry name" value="T3SS_YcgR"/>
</dbReference>
<comment type="function">
    <text evidence="4">Acts as a flagellar brake, regulating swimming and swarming in a bis-(3'-5') cyclic diguanylic acid (c-di-GMP)-dependent manner. Binds 1 c-di-GMP dimer per subunit. Increasing levels of c-di-GMP lead to decreased motility.</text>
</comment>
<protein>
    <recommendedName>
        <fullName evidence="4">Flagellar brake protein YcgR</fullName>
    </recommendedName>
    <alternativeName>
        <fullName evidence="4">Cyclic di-GMP binding protein YcgR</fullName>
    </alternativeName>
</protein>
<dbReference type="Gene3D" id="2.40.10.220">
    <property type="entry name" value="predicted glycosyltransferase like domains"/>
    <property type="match status" value="1"/>
</dbReference>
<evidence type="ECO:0000256" key="2">
    <source>
        <dbReference type="ARBA" id="ARBA00022741"/>
    </source>
</evidence>
<evidence type="ECO:0000256" key="4">
    <source>
        <dbReference type="HAMAP-Rule" id="MF_01457"/>
    </source>
</evidence>
<reference evidence="7 8" key="1">
    <citation type="submission" date="2023-10" db="EMBL/GenBank/DDBJ databases">
        <title>Bacteria for the degradation of biodegradable plastic PBAT(Polybutylene adipate terephthalate).</title>
        <authorList>
            <person name="Weon H.-Y."/>
            <person name="Yeon J."/>
        </authorList>
    </citation>
    <scope>NUCLEOTIDE SEQUENCE [LARGE SCALE GENOMIC DNA]</scope>
    <source>
        <strain evidence="7 8">SBD 7-3</strain>
    </source>
</reference>
<sequence length="251" mass="27114">MDSLPMQLDALAAAHGGLADFRIDSPAEILSVLKSLQGGNVLVNLNGSDGTAFTTTLWAVDPDRGILSFSADEHSSQVQQLVEAEEAVAVAYLDSIKLQFDVSGLLLVHGGKTCALSCSLPRVLYRFQRRAGYRVRPILRNTPVAKVRHPMIPDMALTLRVLDVSIGGCALFLPDDVPPLQPGVVLNGVQIELGLDTRLTTSLRLQHVTSLNQEAKGVRLGCEIVDPSADTLRSLQRYINQTQRRARALGG</sequence>
<keyword evidence="7" id="KW-0282">Flagellum</keyword>
<keyword evidence="8" id="KW-1185">Reference proteome</keyword>
<keyword evidence="7" id="KW-0966">Cell projection</keyword>
<evidence type="ECO:0000256" key="1">
    <source>
        <dbReference type="ARBA" id="ARBA00022636"/>
    </source>
</evidence>
<evidence type="ECO:0000313" key="8">
    <source>
        <dbReference type="Proteomes" id="UP001303946"/>
    </source>
</evidence>
<dbReference type="Proteomes" id="UP001303946">
    <property type="component" value="Chromosome"/>
</dbReference>
<keyword evidence="7" id="KW-0969">Cilium</keyword>
<comment type="subcellular location">
    <subcellularLocation>
        <location evidence="4">Bacterial flagellum basal body</location>
    </subcellularLocation>
</comment>
<evidence type="ECO:0000313" key="7">
    <source>
        <dbReference type="EMBL" id="WOB09811.1"/>
    </source>
</evidence>
<name>A0ABZ0CXY6_9BURK</name>
<comment type="similarity">
    <text evidence="4">Belongs to the YcgR family.</text>
</comment>
<gene>
    <name evidence="4" type="primary">ycgR</name>
    <name evidence="7" type="ORF">RXV79_07030</name>
</gene>
<organism evidence="7 8">
    <name type="scientific">Piscinibacter gummiphilus</name>
    <dbReference type="NCBI Taxonomy" id="946333"/>
    <lineage>
        <taxon>Bacteria</taxon>
        <taxon>Pseudomonadati</taxon>
        <taxon>Pseudomonadota</taxon>
        <taxon>Betaproteobacteria</taxon>
        <taxon>Burkholderiales</taxon>
        <taxon>Sphaerotilaceae</taxon>
        <taxon>Piscinibacter</taxon>
    </lineage>
</organism>
<evidence type="ECO:0000259" key="5">
    <source>
        <dbReference type="Pfam" id="PF07238"/>
    </source>
</evidence>
<feature type="domain" description="Type III secretion system flagellar brake protein YcgR PilZN" evidence="6">
    <location>
        <begin position="21"/>
        <end position="126"/>
    </location>
</feature>
<dbReference type="InterPro" id="IPR009926">
    <property type="entry name" value="T3SS_YcgR_PilZN"/>
</dbReference>
<keyword evidence="3 4" id="KW-0975">Bacterial flagellum</keyword>
<evidence type="ECO:0000256" key="3">
    <source>
        <dbReference type="ARBA" id="ARBA00023143"/>
    </source>
</evidence>
<keyword evidence="2 4" id="KW-0547">Nucleotide-binding</keyword>
<accession>A0ABZ0CXY6</accession>
<evidence type="ECO:0000259" key="6">
    <source>
        <dbReference type="Pfam" id="PF07317"/>
    </source>
</evidence>